<dbReference type="PATRIC" id="fig|187330.3.peg.3391"/>
<dbReference type="AlphaFoldDB" id="A0A0N1EVR0"/>
<proteinExistence type="predicted"/>
<dbReference type="PANTHER" id="PTHR30135">
    <property type="entry name" value="UNCHARACTERIZED PROTEIN YVCK-RELATED"/>
    <property type="match status" value="1"/>
</dbReference>
<dbReference type="OrthoDB" id="5413830at2"/>
<dbReference type="NCBIfam" id="TIGR01826">
    <property type="entry name" value="CofD_related"/>
    <property type="match status" value="1"/>
</dbReference>
<dbReference type="InterPro" id="IPR010119">
    <property type="entry name" value="Gluconeogen_factor"/>
</dbReference>
<dbReference type="GO" id="GO:0043743">
    <property type="term" value="F:LPPG:FO 2-phospho-L-lactate transferase activity"/>
    <property type="evidence" value="ECO:0007669"/>
    <property type="project" value="InterPro"/>
</dbReference>
<keyword evidence="1" id="KW-0963">Cytoplasm</keyword>
<evidence type="ECO:0008006" key="4">
    <source>
        <dbReference type="Google" id="ProtNLM"/>
    </source>
</evidence>
<dbReference type="Gene3D" id="3.40.50.10680">
    <property type="entry name" value="CofD-like domains"/>
    <property type="match status" value="1"/>
</dbReference>
<dbReference type="Pfam" id="PF01933">
    <property type="entry name" value="CofD"/>
    <property type="match status" value="1"/>
</dbReference>
<dbReference type="Proteomes" id="UP000037848">
    <property type="component" value="Unassembled WGS sequence"/>
</dbReference>
<dbReference type="PANTHER" id="PTHR30135:SF3">
    <property type="entry name" value="GLUCONEOGENESIS FACTOR-RELATED"/>
    <property type="match status" value="1"/>
</dbReference>
<protein>
    <recommendedName>
        <fullName evidence="4">Gluconeogenesis factor</fullName>
    </recommendedName>
</protein>
<keyword evidence="3" id="KW-1185">Reference proteome</keyword>
<reference evidence="2 3" key="1">
    <citation type="submission" date="2015-08" db="EMBL/GenBank/DDBJ databases">
        <title>Draft Genome Sequence of Pseudoalteromonas porphyrae UCD-SED14.</title>
        <authorList>
            <person name="Coil D.A."/>
            <person name="Jospin G."/>
            <person name="Lee R.D."/>
            <person name="Eisen J.A."/>
        </authorList>
    </citation>
    <scope>NUCLEOTIDE SEQUENCE [LARGE SCALE GENOMIC DNA]</scope>
    <source>
        <strain evidence="2 3">UCD-SED14</strain>
    </source>
</reference>
<evidence type="ECO:0000313" key="3">
    <source>
        <dbReference type="Proteomes" id="UP000037848"/>
    </source>
</evidence>
<dbReference type="InterPro" id="IPR038136">
    <property type="entry name" value="CofD-like_dom_sf"/>
</dbReference>
<comment type="caution">
    <text evidence="2">The sequence shown here is derived from an EMBL/GenBank/DDBJ whole genome shotgun (WGS) entry which is preliminary data.</text>
</comment>
<dbReference type="CDD" id="cd07187">
    <property type="entry name" value="YvcK_like"/>
    <property type="match status" value="1"/>
</dbReference>
<name>A0A0N1EVR0_9GAMM</name>
<accession>A0A0N1EVR0</accession>
<dbReference type="RefSeq" id="WP_054453562.1">
    <property type="nucleotide sequence ID" value="NZ_LHPH01000006.1"/>
</dbReference>
<dbReference type="SUPFAM" id="SSF142338">
    <property type="entry name" value="CofD-like"/>
    <property type="match status" value="1"/>
</dbReference>
<gene>
    <name evidence="2" type="ORF">ADS77_06840</name>
</gene>
<dbReference type="STRING" id="187330.AMS58_08365"/>
<dbReference type="InterPro" id="IPR002882">
    <property type="entry name" value="CofD"/>
</dbReference>
<evidence type="ECO:0000313" key="2">
    <source>
        <dbReference type="EMBL" id="KPH64120.1"/>
    </source>
</evidence>
<dbReference type="EMBL" id="LHPH01000006">
    <property type="protein sequence ID" value="KPH64120.1"/>
    <property type="molecule type" value="Genomic_DNA"/>
</dbReference>
<evidence type="ECO:0000256" key="1">
    <source>
        <dbReference type="ARBA" id="ARBA00022490"/>
    </source>
</evidence>
<organism evidence="2 3">
    <name type="scientific">Pseudoalteromonas porphyrae</name>
    <dbReference type="NCBI Taxonomy" id="187330"/>
    <lineage>
        <taxon>Bacteria</taxon>
        <taxon>Pseudomonadati</taxon>
        <taxon>Pseudomonadota</taxon>
        <taxon>Gammaproteobacteria</taxon>
        <taxon>Alteromonadales</taxon>
        <taxon>Pseudoalteromonadaceae</taxon>
        <taxon>Pseudoalteromonas</taxon>
    </lineage>
</organism>
<sequence length="294" mass="31766">MKIVCLGGGHGLAQVLSAIRPLCSQLSAIVATTDNGGSTGRIREAQKCVALGDIRRCCLQLTDDQSLIHSIFKHRFDGGELDGHSLGNLTLLGLTQLTESPTEAVAWFNAMLGNAETIYPMSDQPTDLVATLQNGERIVGECEIDALTEIPNTISLSSNIKAAPGSVDAIMEADLVLIGPGSLITSVMPSLLIPEIADAIKKTSACRIFIENITTEKSVMKNIPLNGVDWLETQLDYQFCDLSISAEAINDILLHFNEEIKVNDQQHDISQLSQVFSEILKIPMHDHSTSTTIN</sequence>